<evidence type="ECO:0000313" key="3">
    <source>
        <dbReference type="Proteomes" id="UP000294927"/>
    </source>
</evidence>
<keyword evidence="1" id="KW-0472">Membrane</keyword>
<dbReference type="EMBL" id="SOCP01000016">
    <property type="protein sequence ID" value="TDV43215.1"/>
    <property type="molecule type" value="Genomic_DNA"/>
</dbReference>
<proteinExistence type="predicted"/>
<feature type="transmembrane region" description="Helical" evidence="1">
    <location>
        <begin position="308"/>
        <end position="337"/>
    </location>
</feature>
<accession>A0A4R7V5I4</accession>
<sequence>MFPRRPVVKNEIVARQMRQFFRSLREIRPEGVAKSYGAFQWDRVNESLDNAIELSRDRYHISLSTARENFDQLTKRTALVSDTLLLCHDWTGTYHGIGESGPKGRDYISPKYTVADSNYAVAEWQTQQREHDARQGESTTVYGMHCPDLDELGRWLLGARDLLEAGLVWYLPSYSVVTHHVGERRDPYLQTYGALERAKAVDFLVRDGRAVDTSDVWPTKSHLVRPLMQVDLPFMDGLSMRDFSKVTLEEFASYSAFRDFLRRSFLEMDQSLDAVQSDQEIAKLGLRIREQVRAARAEMELVRRKRAVAVTGAVVGTVATVLVAVCGSVLAAAITALGASGGLWSYMNAAAENSTRLLCETNWHYVWVLARKSGTHVV</sequence>
<dbReference type="Proteomes" id="UP000294927">
    <property type="component" value="Unassembled WGS sequence"/>
</dbReference>
<protein>
    <submittedName>
        <fullName evidence="2">Uncharacterized protein</fullName>
    </submittedName>
</protein>
<name>A0A4R7V5I4_9PSEU</name>
<dbReference type="OrthoDB" id="3535137at2"/>
<reference evidence="2 3" key="1">
    <citation type="submission" date="2019-03" db="EMBL/GenBank/DDBJ databases">
        <title>Genomic Encyclopedia of Archaeal and Bacterial Type Strains, Phase II (KMG-II): from individual species to whole genera.</title>
        <authorList>
            <person name="Goeker M."/>
        </authorList>
    </citation>
    <scope>NUCLEOTIDE SEQUENCE [LARGE SCALE GENOMIC DNA]</scope>
    <source>
        <strain evidence="2 3">DSM 45499</strain>
    </source>
</reference>
<dbReference type="AlphaFoldDB" id="A0A4R7V5I4"/>
<keyword evidence="1" id="KW-1133">Transmembrane helix</keyword>
<dbReference type="RefSeq" id="WP_133907109.1">
    <property type="nucleotide sequence ID" value="NZ_SOCP01000016.1"/>
</dbReference>
<comment type="caution">
    <text evidence="2">The sequence shown here is derived from an EMBL/GenBank/DDBJ whole genome shotgun (WGS) entry which is preliminary data.</text>
</comment>
<organism evidence="2 3">
    <name type="scientific">Actinophytocola oryzae</name>
    <dbReference type="NCBI Taxonomy" id="502181"/>
    <lineage>
        <taxon>Bacteria</taxon>
        <taxon>Bacillati</taxon>
        <taxon>Actinomycetota</taxon>
        <taxon>Actinomycetes</taxon>
        <taxon>Pseudonocardiales</taxon>
        <taxon>Pseudonocardiaceae</taxon>
    </lineage>
</organism>
<gene>
    <name evidence="2" type="ORF">CLV71_116149</name>
</gene>
<evidence type="ECO:0000313" key="2">
    <source>
        <dbReference type="EMBL" id="TDV43215.1"/>
    </source>
</evidence>
<keyword evidence="1" id="KW-0812">Transmembrane</keyword>
<keyword evidence="3" id="KW-1185">Reference proteome</keyword>
<evidence type="ECO:0000256" key="1">
    <source>
        <dbReference type="SAM" id="Phobius"/>
    </source>
</evidence>